<dbReference type="EMBL" id="JNSL01000014">
    <property type="protein sequence ID" value="KGA21100.1"/>
    <property type="molecule type" value="Genomic_DNA"/>
</dbReference>
<dbReference type="AlphaFoldDB" id="A0A094QA44"/>
<accession>A0A094QA44</accession>
<evidence type="ECO:0000313" key="1">
    <source>
        <dbReference type="EMBL" id="KGA21100.1"/>
    </source>
</evidence>
<name>A0A094QA44_9ZZZZ</name>
<evidence type="ECO:0008006" key="2">
    <source>
        <dbReference type="Google" id="ProtNLM"/>
    </source>
</evidence>
<gene>
    <name evidence="1" type="ORF">GM51_3890</name>
</gene>
<comment type="caution">
    <text evidence="1">The sequence shown here is derived from an EMBL/GenBank/DDBJ whole genome shotgun (WGS) entry which is preliminary data.</text>
</comment>
<protein>
    <recommendedName>
        <fullName evidence="2">DUF4192 domain-containing protein</fullName>
    </recommendedName>
</protein>
<organism evidence="1">
    <name type="scientific">freshwater metagenome</name>
    <dbReference type="NCBI Taxonomy" id="449393"/>
    <lineage>
        <taxon>unclassified sequences</taxon>
        <taxon>metagenomes</taxon>
        <taxon>ecological metagenomes</taxon>
    </lineage>
</organism>
<dbReference type="Pfam" id="PF13830">
    <property type="entry name" value="DUF4192"/>
    <property type="match status" value="1"/>
</dbReference>
<sequence>MSTATAVDYREEDFAKNVATYFVDIDASDLNAMQQDGATAIVDLAGEYESMGCSVNTALKAKVLGRLSDIQVRDFALGCHNDVTLPNYVAMWSDLLSVAPAKFVAPVASLCAAISYESGDKEGAAQYLRRAIADDARYSLATLLQRVFASGWPTSAFAAMRADLHPKVCALIFTHN</sequence>
<reference evidence="1" key="1">
    <citation type="submission" date="2014-06" db="EMBL/GenBank/DDBJ databases">
        <title>Key roles for freshwater Actinobacteria revealed by deep metagenomic sequencing.</title>
        <authorList>
            <person name="Ghai R."/>
            <person name="Mizuno C.M."/>
            <person name="Picazo A."/>
            <person name="Camacho A."/>
            <person name="Rodriguez-Valera F."/>
        </authorList>
    </citation>
    <scope>NUCLEOTIDE SEQUENCE</scope>
</reference>
<dbReference type="InterPro" id="IPR025447">
    <property type="entry name" value="DUF4192"/>
</dbReference>
<proteinExistence type="predicted"/>